<evidence type="ECO:0000313" key="2">
    <source>
        <dbReference type="Proteomes" id="UP000695026"/>
    </source>
</evidence>
<feature type="compositionally biased region" description="Low complexity" evidence="1">
    <location>
        <begin position="107"/>
        <end position="119"/>
    </location>
</feature>
<reference evidence="3" key="1">
    <citation type="submission" date="2025-08" db="UniProtKB">
        <authorList>
            <consortium name="RefSeq"/>
        </authorList>
    </citation>
    <scope>IDENTIFICATION</scope>
    <source>
        <tissue evidence="3">Liver</tissue>
    </source>
</reference>
<dbReference type="GeneID" id="103064850"/>
<keyword evidence="2" id="KW-1185">Reference proteome</keyword>
<organism evidence="2 3">
    <name type="scientific">Python bivittatus</name>
    <name type="common">Burmese python</name>
    <name type="synonym">Python molurus bivittatus</name>
    <dbReference type="NCBI Taxonomy" id="176946"/>
    <lineage>
        <taxon>Eukaryota</taxon>
        <taxon>Metazoa</taxon>
        <taxon>Chordata</taxon>
        <taxon>Craniata</taxon>
        <taxon>Vertebrata</taxon>
        <taxon>Euteleostomi</taxon>
        <taxon>Lepidosauria</taxon>
        <taxon>Squamata</taxon>
        <taxon>Bifurcata</taxon>
        <taxon>Unidentata</taxon>
        <taxon>Episquamata</taxon>
        <taxon>Toxicofera</taxon>
        <taxon>Serpentes</taxon>
        <taxon>Henophidia</taxon>
        <taxon>Pythonidae</taxon>
        <taxon>Python</taxon>
    </lineage>
</organism>
<accession>A0A9F5IVI8</accession>
<sequence length="149" mass="15589">MRDSARGEGGGGRAGGGVEPASGRSRDPSQQPGRERRFPAVASLNRAPAKLPPKLIPGRRGSSGLGWAMIFPNSSSNSAGGSRTPYRKQQPIVPAHPMAPPSPSITSSNNNSSSSSSNSGWDQLSKTNLYIRGLPPNTTDQDLVKLCQP</sequence>
<dbReference type="RefSeq" id="XP_025024431.1">
    <property type="nucleotide sequence ID" value="XM_025168663.1"/>
</dbReference>
<name>A0A9F5IVI8_PYTBI</name>
<dbReference type="SUPFAM" id="SSF54928">
    <property type="entry name" value="RNA-binding domain, RBD"/>
    <property type="match status" value="1"/>
</dbReference>
<evidence type="ECO:0000313" key="3">
    <source>
        <dbReference type="RefSeq" id="XP_025024431.1"/>
    </source>
</evidence>
<dbReference type="Proteomes" id="UP000695026">
    <property type="component" value="Unplaced"/>
</dbReference>
<dbReference type="AlphaFoldDB" id="A0A9F5IVI8"/>
<protein>
    <submittedName>
        <fullName evidence="3">RNA-binding motif, single-stranded-interacting protein 2-like</fullName>
    </submittedName>
</protein>
<dbReference type="InterPro" id="IPR035979">
    <property type="entry name" value="RBD_domain_sf"/>
</dbReference>
<feature type="compositionally biased region" description="Gly residues" evidence="1">
    <location>
        <begin position="7"/>
        <end position="18"/>
    </location>
</feature>
<dbReference type="KEGG" id="pbi:103064850"/>
<proteinExistence type="predicted"/>
<gene>
    <name evidence="3" type="primary">LOC103064850</name>
</gene>
<feature type="compositionally biased region" description="Polar residues" evidence="1">
    <location>
        <begin position="72"/>
        <end position="81"/>
    </location>
</feature>
<dbReference type="OrthoDB" id="271725at2759"/>
<dbReference type="GO" id="GO:0003676">
    <property type="term" value="F:nucleic acid binding"/>
    <property type="evidence" value="ECO:0007669"/>
    <property type="project" value="InterPro"/>
</dbReference>
<evidence type="ECO:0000256" key="1">
    <source>
        <dbReference type="SAM" id="MobiDB-lite"/>
    </source>
</evidence>
<feature type="region of interest" description="Disordered" evidence="1">
    <location>
        <begin position="1"/>
        <end position="123"/>
    </location>
</feature>